<dbReference type="EMBL" id="LK996017">
    <property type="protein sequence ID" value="CDX01311.1"/>
    <property type="molecule type" value="Genomic_DNA"/>
</dbReference>
<protein>
    <submittedName>
        <fullName evidence="1">Uncharacterized protein</fullName>
    </submittedName>
</protein>
<proteinExistence type="predicted"/>
<sequence>MKIGRKIYYDLQTGNIIVNTGDRQGSVIPTTIEQDVLSYTSLSERNRDTFDYIELEYGQYSQDFAECNGYRVNPVTLELEFSYPDPENPEEPPVYRPPLSEEVASLWQAQAETNTTMLELMELTLGGM</sequence>
<evidence type="ECO:0000313" key="1">
    <source>
        <dbReference type="EMBL" id="CDX01311.1"/>
    </source>
</evidence>
<dbReference type="RefSeq" id="WP_208925481.1">
    <property type="nucleotide sequence ID" value="NZ_LK996017.1"/>
</dbReference>
<dbReference type="AlphaFoldDB" id="A0A098B0B4"/>
<gene>
    <name evidence="1" type="ORF">DPCES_1424</name>
</gene>
<dbReference type="PATRIC" id="fig|49338.4.peg.1534"/>
<reference evidence="1" key="1">
    <citation type="submission" date="2014-07" db="EMBL/GenBank/DDBJ databases">
        <authorList>
            <person name="Hornung V.Bastian."/>
        </authorList>
    </citation>
    <scope>NUCLEOTIDE SEQUENCE</scope>
    <source>
        <strain evidence="1">PCE-S</strain>
    </source>
</reference>
<name>A0A098B0B4_DESHA</name>
<accession>A0A098B0B4</accession>
<organism evidence="1">
    <name type="scientific">Desulfitobacterium hafniense</name>
    <name type="common">Desulfitobacterium frappieri</name>
    <dbReference type="NCBI Taxonomy" id="49338"/>
    <lineage>
        <taxon>Bacteria</taxon>
        <taxon>Bacillati</taxon>
        <taxon>Bacillota</taxon>
        <taxon>Clostridia</taxon>
        <taxon>Eubacteriales</taxon>
        <taxon>Desulfitobacteriaceae</taxon>
        <taxon>Desulfitobacterium</taxon>
    </lineage>
</organism>